<evidence type="ECO:0000256" key="1">
    <source>
        <dbReference type="ARBA" id="ARBA00001541"/>
    </source>
</evidence>
<dbReference type="InterPro" id="IPR036804">
    <property type="entry name" value="CheR_N_sf"/>
</dbReference>
<gene>
    <name evidence="7" type="ORF">KM295_06960</name>
</gene>
<organism evidence="7 8">
    <name type="scientific">Natronomonas aquatica</name>
    <dbReference type="NCBI Taxonomy" id="2841590"/>
    <lineage>
        <taxon>Archaea</taxon>
        <taxon>Methanobacteriati</taxon>
        <taxon>Methanobacteriota</taxon>
        <taxon>Stenosarchaea group</taxon>
        <taxon>Halobacteria</taxon>
        <taxon>Halobacteriales</taxon>
        <taxon>Natronomonadaceae</taxon>
        <taxon>Natronomonas</taxon>
    </lineage>
</organism>
<dbReference type="PRINTS" id="PR00996">
    <property type="entry name" value="CHERMTFRASE"/>
</dbReference>
<proteinExistence type="predicted"/>
<dbReference type="GO" id="GO:0032259">
    <property type="term" value="P:methylation"/>
    <property type="evidence" value="ECO:0007669"/>
    <property type="project" value="UniProtKB-KW"/>
</dbReference>
<feature type="domain" description="CheR-type methyltransferase" evidence="6">
    <location>
        <begin position="1"/>
        <end position="272"/>
    </location>
</feature>
<evidence type="ECO:0000259" key="6">
    <source>
        <dbReference type="PROSITE" id="PS50123"/>
    </source>
</evidence>
<dbReference type="Gene3D" id="1.10.155.10">
    <property type="entry name" value="Chemotaxis receptor methyltransferase CheR, N-terminal domain"/>
    <property type="match status" value="1"/>
</dbReference>
<dbReference type="SMART" id="SM00138">
    <property type="entry name" value="MeTrc"/>
    <property type="match status" value="1"/>
</dbReference>
<sequence length="272" mass="30795">MSRTDTEPELGEVVQYIADSMAFEPDSYNESYLDRRVSARMRRTGCEEYGEYLELLSSDADERAALLDALSINVTSFFRNPEVWEGIRDVLAELTEDSRTVRCWSAACADGREPYSIAMLARDDRRIDEGAVEITATDIDAETLGEAREGVYESTRTTDIGAQLEPLSNPNDHVDVSEDGTAFTVRPAVKRMVSFEQHDLISGPAKSGYDLVLCRNLLIYIDRSYKEPIFETLTGALRSEGILTIGKSETLPRTFRNKYEPYDRSNHIYRRD</sequence>
<dbReference type="PROSITE" id="PS50123">
    <property type="entry name" value="CHER"/>
    <property type="match status" value="1"/>
</dbReference>
<dbReference type="Pfam" id="PF03705">
    <property type="entry name" value="CheR_N"/>
    <property type="match status" value="1"/>
</dbReference>
<keyword evidence="5" id="KW-0949">S-adenosyl-L-methionine</keyword>
<evidence type="ECO:0000256" key="5">
    <source>
        <dbReference type="ARBA" id="ARBA00022691"/>
    </source>
</evidence>
<dbReference type="SUPFAM" id="SSF47757">
    <property type="entry name" value="Chemotaxis receptor methyltransferase CheR, N-terminal domain"/>
    <property type="match status" value="1"/>
</dbReference>
<name>A0A9R1D6C2_9EURY</name>
<dbReference type="RefSeq" id="WP_256029247.1">
    <property type="nucleotide sequence ID" value="NZ_JAHLKM010000006.1"/>
</dbReference>
<dbReference type="PANTHER" id="PTHR24422">
    <property type="entry name" value="CHEMOTAXIS PROTEIN METHYLTRANSFERASE"/>
    <property type="match status" value="1"/>
</dbReference>
<dbReference type="InterPro" id="IPR029063">
    <property type="entry name" value="SAM-dependent_MTases_sf"/>
</dbReference>
<evidence type="ECO:0000256" key="2">
    <source>
        <dbReference type="ARBA" id="ARBA00012534"/>
    </source>
</evidence>
<dbReference type="InterPro" id="IPR022641">
    <property type="entry name" value="CheR_N"/>
</dbReference>
<keyword evidence="3" id="KW-0489">Methyltransferase</keyword>
<dbReference type="Pfam" id="PF01739">
    <property type="entry name" value="CheR"/>
    <property type="match status" value="1"/>
</dbReference>
<evidence type="ECO:0000313" key="7">
    <source>
        <dbReference type="EMBL" id="MCQ4333223.1"/>
    </source>
</evidence>
<reference evidence="7" key="1">
    <citation type="journal article" date="2023" name="Front. Microbiol.">
        <title>Genomic-based phylogenetic and metabolic analyses of the genus Natronomonas, and description of Natronomonas aquatica sp. nov.</title>
        <authorList>
            <person name="Garcia-Roldan A."/>
            <person name="Duran-Viseras A."/>
            <person name="de la Haba R.R."/>
            <person name="Corral P."/>
            <person name="Sanchez-Porro C."/>
            <person name="Ventosa A."/>
        </authorList>
    </citation>
    <scope>NUCLEOTIDE SEQUENCE</scope>
    <source>
        <strain evidence="7">F2-12</strain>
    </source>
</reference>
<dbReference type="InterPro" id="IPR000780">
    <property type="entry name" value="CheR_MeTrfase"/>
</dbReference>
<dbReference type="Gene3D" id="3.40.50.150">
    <property type="entry name" value="Vaccinia Virus protein VP39"/>
    <property type="match status" value="1"/>
</dbReference>
<dbReference type="InterPro" id="IPR050903">
    <property type="entry name" value="Bact_Chemotaxis_MeTrfase"/>
</dbReference>
<dbReference type="Proteomes" id="UP001139494">
    <property type="component" value="Unassembled WGS sequence"/>
</dbReference>
<keyword evidence="4" id="KW-0808">Transferase</keyword>
<evidence type="ECO:0000256" key="4">
    <source>
        <dbReference type="ARBA" id="ARBA00022679"/>
    </source>
</evidence>
<comment type="caution">
    <text evidence="7">The sequence shown here is derived from an EMBL/GenBank/DDBJ whole genome shotgun (WGS) entry which is preliminary data.</text>
</comment>
<evidence type="ECO:0000313" key="8">
    <source>
        <dbReference type="Proteomes" id="UP001139494"/>
    </source>
</evidence>
<dbReference type="GO" id="GO:0008983">
    <property type="term" value="F:protein-glutamate O-methyltransferase activity"/>
    <property type="evidence" value="ECO:0007669"/>
    <property type="project" value="UniProtKB-EC"/>
</dbReference>
<protein>
    <recommendedName>
        <fullName evidence="2">protein-glutamate O-methyltransferase</fullName>
        <ecNumber evidence="2">2.1.1.80</ecNumber>
    </recommendedName>
</protein>
<dbReference type="AlphaFoldDB" id="A0A9R1D6C2"/>
<dbReference type="EC" id="2.1.1.80" evidence="2"/>
<dbReference type="EMBL" id="JAHLKM010000006">
    <property type="protein sequence ID" value="MCQ4333223.1"/>
    <property type="molecule type" value="Genomic_DNA"/>
</dbReference>
<evidence type="ECO:0000256" key="3">
    <source>
        <dbReference type="ARBA" id="ARBA00022603"/>
    </source>
</evidence>
<dbReference type="SUPFAM" id="SSF53335">
    <property type="entry name" value="S-adenosyl-L-methionine-dependent methyltransferases"/>
    <property type="match status" value="1"/>
</dbReference>
<dbReference type="InterPro" id="IPR022642">
    <property type="entry name" value="CheR_C"/>
</dbReference>
<dbReference type="PANTHER" id="PTHR24422:SF10">
    <property type="entry name" value="CHEMOTAXIS PROTEIN METHYLTRANSFERASE 2"/>
    <property type="match status" value="1"/>
</dbReference>
<comment type="catalytic activity">
    <reaction evidence="1">
        <text>L-glutamyl-[protein] + S-adenosyl-L-methionine = [protein]-L-glutamate 5-O-methyl ester + S-adenosyl-L-homocysteine</text>
        <dbReference type="Rhea" id="RHEA:24452"/>
        <dbReference type="Rhea" id="RHEA-COMP:10208"/>
        <dbReference type="Rhea" id="RHEA-COMP:10311"/>
        <dbReference type="ChEBI" id="CHEBI:29973"/>
        <dbReference type="ChEBI" id="CHEBI:57856"/>
        <dbReference type="ChEBI" id="CHEBI:59789"/>
        <dbReference type="ChEBI" id="CHEBI:82795"/>
        <dbReference type="EC" id="2.1.1.80"/>
    </reaction>
</comment>
<accession>A0A9R1D6C2</accession>
<keyword evidence="8" id="KW-1185">Reference proteome</keyword>